<comment type="function">
    <text evidence="14">Acts in the modification of cell walls via demethylesterification of cell wall pectin.</text>
</comment>
<evidence type="ECO:0000259" key="15">
    <source>
        <dbReference type="Pfam" id="PF01095"/>
    </source>
</evidence>
<evidence type="ECO:0000256" key="13">
    <source>
        <dbReference type="PROSITE-ProRule" id="PRU10040"/>
    </source>
</evidence>
<dbReference type="FunFam" id="2.160.20.10:FF:000029">
    <property type="entry name" value="Pectinesterase 4"/>
    <property type="match status" value="1"/>
</dbReference>
<dbReference type="Pfam" id="PF01095">
    <property type="entry name" value="Pectinesterase"/>
    <property type="match status" value="1"/>
</dbReference>
<dbReference type="GO" id="GO:0005840">
    <property type="term" value="C:ribosome"/>
    <property type="evidence" value="ECO:0007669"/>
    <property type="project" value="UniProtKB-KW"/>
</dbReference>
<evidence type="ECO:0000256" key="8">
    <source>
        <dbReference type="ARBA" id="ARBA00022980"/>
    </source>
</evidence>
<evidence type="ECO:0000256" key="12">
    <source>
        <dbReference type="ARBA" id="ARBA00047928"/>
    </source>
</evidence>
<evidence type="ECO:0000313" key="17">
    <source>
        <dbReference type="Proteomes" id="UP000298416"/>
    </source>
</evidence>
<dbReference type="GO" id="GO:0006412">
    <property type="term" value="P:translation"/>
    <property type="evidence" value="ECO:0007669"/>
    <property type="project" value="InterPro"/>
</dbReference>
<dbReference type="InterPro" id="IPR011332">
    <property type="entry name" value="Ribosomal_zn-bd"/>
</dbReference>
<dbReference type="EC" id="3.1.1.11" evidence="4 14"/>
<dbReference type="AlphaFoldDB" id="A0A8X8YZ48"/>
<gene>
    <name evidence="16" type="ORF">SASPL_153676</name>
</gene>
<sequence>MVNVPKTKKTYCKSKECKKHTLHKVTQYKKGKDSLAAQGKRRYDRKQSGYGGQTKPYLGFSQFGIFLSRLPQFCHGALDRSCPFAVCPFAAATSAVATALNRAPSGSRSHWIGVVSNADFLKISLPLLDRHGSTAAVSTNVATCLDGFSHSRADKKVQANLQADLMIYHRTAGFWLSVADGLGGKDAKEVAKEVKRRRGEEWPEWLSADDRKLLEEKEVNGHLTVAKKGEKYQTVSAAVAVAVELARKLGDSNKRIVIRIKEGKYMENVVIPKELKNLMFVGDGYDKTIIVASTNVVDGNTTFNSATVGVAGDGFLARDITFGNSAGPSKLHAVALRVNADSSAFYRCGMLGNQNTLYVHSGRQFYKQCTIVGTVDFIFGNAAVVFHNCDIRALRPEPNKKYTITAQRRSHPSQKTGIVIQNSDIFATPDAEGKSSTYLGRPWGKYSRTVVMGTKISDGIHPAGWSEWDGKFALDTLFYAEYNNTGDGAGTAKRVEWKGFRVLKPVEAQLISSPMGFS</sequence>
<evidence type="ECO:0000256" key="2">
    <source>
        <dbReference type="ARBA" id="ARBA00005184"/>
    </source>
</evidence>
<dbReference type="SUPFAM" id="SSF57829">
    <property type="entry name" value="Zn-binding ribosomal proteins"/>
    <property type="match status" value="1"/>
</dbReference>
<reference evidence="16" key="2">
    <citation type="submission" date="2020-08" db="EMBL/GenBank/DDBJ databases">
        <title>Plant Genome Project.</title>
        <authorList>
            <person name="Zhang R.-G."/>
        </authorList>
    </citation>
    <scope>NUCLEOTIDE SEQUENCE</scope>
    <source>
        <strain evidence="16">Huo1</strain>
        <tissue evidence="16">Leaf</tissue>
    </source>
</reference>
<proteinExistence type="inferred from homology"/>
<dbReference type="SUPFAM" id="SSF51126">
    <property type="entry name" value="Pectin lyase-like"/>
    <property type="match status" value="1"/>
</dbReference>
<accession>A0A8X8YZ48</accession>
<evidence type="ECO:0000256" key="6">
    <source>
        <dbReference type="ARBA" id="ARBA00022525"/>
    </source>
</evidence>
<feature type="domain" description="Pectinesterase catalytic" evidence="15">
    <location>
        <begin position="223"/>
        <end position="507"/>
    </location>
</feature>
<dbReference type="Pfam" id="PF00935">
    <property type="entry name" value="Ribosomal_L44"/>
    <property type="match status" value="1"/>
</dbReference>
<feature type="active site" evidence="13">
    <location>
        <position position="376"/>
    </location>
</feature>
<dbReference type="GO" id="GO:0030599">
    <property type="term" value="F:pectinesterase activity"/>
    <property type="evidence" value="ECO:0007669"/>
    <property type="project" value="UniProtKB-UniRule"/>
</dbReference>
<comment type="similarity">
    <text evidence="3">Belongs to the eukaryotic ribosomal protein eL42 family.</text>
</comment>
<dbReference type="Gene3D" id="3.10.450.80">
    <property type="match status" value="1"/>
</dbReference>
<reference evidence="16" key="1">
    <citation type="submission" date="2018-01" db="EMBL/GenBank/DDBJ databases">
        <authorList>
            <person name="Mao J.F."/>
        </authorList>
    </citation>
    <scope>NUCLEOTIDE SEQUENCE</scope>
    <source>
        <strain evidence="16">Huo1</strain>
        <tissue evidence="16">Leaf</tissue>
    </source>
</reference>
<evidence type="ECO:0000256" key="7">
    <source>
        <dbReference type="ARBA" id="ARBA00022801"/>
    </source>
</evidence>
<dbReference type="GO" id="GO:0003735">
    <property type="term" value="F:structural constituent of ribosome"/>
    <property type="evidence" value="ECO:0007669"/>
    <property type="project" value="InterPro"/>
</dbReference>
<dbReference type="GO" id="GO:1990904">
    <property type="term" value="C:ribonucleoprotein complex"/>
    <property type="evidence" value="ECO:0007669"/>
    <property type="project" value="UniProtKB-KW"/>
</dbReference>
<dbReference type="PANTHER" id="PTHR31707">
    <property type="entry name" value="PECTINESTERASE"/>
    <property type="match status" value="1"/>
</dbReference>
<dbReference type="InterPro" id="IPR053708">
    <property type="entry name" value="Ribosomal_LSU_eL42"/>
</dbReference>
<keyword evidence="5 14" id="KW-0134">Cell wall</keyword>
<dbReference type="InterPro" id="IPR011050">
    <property type="entry name" value="Pectin_lyase_fold/virulence"/>
</dbReference>
<comment type="subcellular location">
    <subcellularLocation>
        <location evidence="1 14">Secreted</location>
        <location evidence="1 14">Cell wall</location>
    </subcellularLocation>
</comment>
<dbReference type="InterPro" id="IPR018040">
    <property type="entry name" value="Pectinesterase_Tyr_AS"/>
</dbReference>
<comment type="caution">
    <text evidence="16">The sequence shown here is derived from an EMBL/GenBank/DDBJ whole genome shotgun (WGS) entry which is preliminary data.</text>
</comment>
<dbReference type="InterPro" id="IPR012334">
    <property type="entry name" value="Pectin_lyas_fold"/>
</dbReference>
<dbReference type="GO" id="GO:0045490">
    <property type="term" value="P:pectin catabolic process"/>
    <property type="evidence" value="ECO:0007669"/>
    <property type="project" value="UniProtKB-UniRule"/>
</dbReference>
<evidence type="ECO:0000256" key="11">
    <source>
        <dbReference type="ARBA" id="ARBA00023316"/>
    </source>
</evidence>
<comment type="pathway">
    <text evidence="2 14">Glycan metabolism; pectin degradation; 2-dehydro-3-deoxy-D-gluconate from pectin: step 1/5.</text>
</comment>
<dbReference type="InterPro" id="IPR000070">
    <property type="entry name" value="Pectinesterase_cat"/>
</dbReference>
<keyword evidence="8" id="KW-0689">Ribosomal protein</keyword>
<keyword evidence="6 14" id="KW-0964">Secreted</keyword>
<dbReference type="InterPro" id="IPR000552">
    <property type="entry name" value="Ribosomal_eL44"/>
</dbReference>
<evidence type="ECO:0000256" key="3">
    <source>
        <dbReference type="ARBA" id="ARBA00009364"/>
    </source>
</evidence>
<keyword evidence="11 14" id="KW-0961">Cell wall biogenesis/degradation</keyword>
<dbReference type="PROSITE" id="PS00503">
    <property type="entry name" value="PECTINESTERASE_2"/>
    <property type="match status" value="1"/>
</dbReference>
<organism evidence="16">
    <name type="scientific">Salvia splendens</name>
    <name type="common">Scarlet sage</name>
    <dbReference type="NCBI Taxonomy" id="180675"/>
    <lineage>
        <taxon>Eukaryota</taxon>
        <taxon>Viridiplantae</taxon>
        <taxon>Streptophyta</taxon>
        <taxon>Embryophyta</taxon>
        <taxon>Tracheophyta</taxon>
        <taxon>Spermatophyta</taxon>
        <taxon>Magnoliopsida</taxon>
        <taxon>eudicotyledons</taxon>
        <taxon>Gunneridae</taxon>
        <taxon>Pentapetalae</taxon>
        <taxon>asterids</taxon>
        <taxon>lamiids</taxon>
        <taxon>Lamiales</taxon>
        <taxon>Lamiaceae</taxon>
        <taxon>Nepetoideae</taxon>
        <taxon>Mentheae</taxon>
        <taxon>Salviinae</taxon>
        <taxon>Salvia</taxon>
        <taxon>Salvia subgen. Calosphace</taxon>
        <taxon>core Calosphace</taxon>
    </lineage>
</organism>
<dbReference type="Gene3D" id="2.160.20.10">
    <property type="entry name" value="Single-stranded right-handed beta-helix, Pectin lyase-like"/>
    <property type="match status" value="1"/>
</dbReference>
<dbReference type="EMBL" id="PNBA02000022">
    <property type="protein sequence ID" value="KAG6384857.1"/>
    <property type="molecule type" value="Genomic_DNA"/>
</dbReference>
<dbReference type="PROSITE" id="PS00800">
    <property type="entry name" value="PECTINESTERASE_1"/>
    <property type="match status" value="1"/>
</dbReference>
<evidence type="ECO:0000256" key="14">
    <source>
        <dbReference type="RuleBase" id="RU000589"/>
    </source>
</evidence>
<evidence type="ECO:0000256" key="9">
    <source>
        <dbReference type="ARBA" id="ARBA00023085"/>
    </source>
</evidence>
<evidence type="ECO:0000256" key="5">
    <source>
        <dbReference type="ARBA" id="ARBA00022512"/>
    </source>
</evidence>
<evidence type="ECO:0000256" key="10">
    <source>
        <dbReference type="ARBA" id="ARBA00023274"/>
    </source>
</evidence>
<dbReference type="GO" id="GO:0042545">
    <property type="term" value="P:cell wall modification"/>
    <property type="evidence" value="ECO:0007669"/>
    <property type="project" value="UniProtKB-UniRule"/>
</dbReference>
<comment type="catalytic activity">
    <reaction evidence="12 14">
        <text>[(1-&gt;4)-alpha-D-galacturonosyl methyl ester](n) + n H2O = [(1-&gt;4)-alpha-D-galacturonosyl](n) + n methanol + n H(+)</text>
        <dbReference type="Rhea" id="RHEA:22380"/>
        <dbReference type="Rhea" id="RHEA-COMP:14570"/>
        <dbReference type="Rhea" id="RHEA-COMP:14573"/>
        <dbReference type="ChEBI" id="CHEBI:15377"/>
        <dbReference type="ChEBI" id="CHEBI:15378"/>
        <dbReference type="ChEBI" id="CHEBI:17790"/>
        <dbReference type="ChEBI" id="CHEBI:140522"/>
        <dbReference type="ChEBI" id="CHEBI:140523"/>
        <dbReference type="EC" id="3.1.1.11"/>
    </reaction>
</comment>
<keyword evidence="17" id="KW-1185">Reference proteome</keyword>
<dbReference type="FunFam" id="3.10.450.80:FF:000001">
    <property type="entry name" value="60S ribosomal protein L44"/>
    <property type="match status" value="1"/>
</dbReference>
<evidence type="ECO:0000256" key="4">
    <source>
        <dbReference type="ARBA" id="ARBA00013229"/>
    </source>
</evidence>
<keyword evidence="9 14" id="KW-0063">Aspartyl esterase</keyword>
<keyword evidence="10" id="KW-0687">Ribonucleoprotein</keyword>
<evidence type="ECO:0000256" key="1">
    <source>
        <dbReference type="ARBA" id="ARBA00004191"/>
    </source>
</evidence>
<protein>
    <recommendedName>
        <fullName evidence="4 14">Pectinesterase</fullName>
        <ecNumber evidence="4 14">3.1.1.11</ecNumber>
    </recommendedName>
</protein>
<name>A0A8X8YZ48_SALSN</name>
<evidence type="ECO:0000313" key="16">
    <source>
        <dbReference type="EMBL" id="KAG6384857.1"/>
    </source>
</evidence>
<dbReference type="Proteomes" id="UP000298416">
    <property type="component" value="Unassembled WGS sequence"/>
</dbReference>
<dbReference type="InterPro" id="IPR033131">
    <property type="entry name" value="Pectinesterase_Asp_AS"/>
</dbReference>
<keyword evidence="7 14" id="KW-0378">Hydrolase</keyword>